<dbReference type="Proteomes" id="UP001153076">
    <property type="component" value="Unassembled WGS sequence"/>
</dbReference>
<comment type="similarity">
    <text evidence="1">Belongs to the ARG7 family.</text>
</comment>
<proteinExistence type="inferred from homology"/>
<dbReference type="InterPro" id="IPR003676">
    <property type="entry name" value="SAUR_fam"/>
</dbReference>
<dbReference type="EMBL" id="JAKOGI010000051">
    <property type="protein sequence ID" value="KAJ8446727.1"/>
    <property type="molecule type" value="Genomic_DNA"/>
</dbReference>
<dbReference type="AlphaFoldDB" id="A0A9Q1QLI3"/>
<sequence>MVLRLPSMISATKQALKLQNNSHGVPKGHVAVYVGDHEEKKRYVVPLSCWSRPTFQNLLSRAEEEFGFNHSMGGLTIPLYKYQSLSAEPSAYKHPLLQPLTIERVDFSLQEVLTVKKIMVFPLPSMISIIKQAVNLQNKSHGVPKGHVTVYVGDHNEERQRYVVPLSCFNRLAFQNLLSRTEAEFGFDHPMGGLTIPYDEQTFAHIVSRQ</sequence>
<comment type="caution">
    <text evidence="2">The sequence shown here is derived from an EMBL/GenBank/DDBJ whole genome shotgun (WGS) entry which is preliminary data.</text>
</comment>
<keyword evidence="3" id="KW-1185">Reference proteome</keyword>
<dbReference type="PANTHER" id="PTHR31929">
    <property type="entry name" value="SAUR-LIKE AUXIN-RESPONSIVE PROTEIN FAMILY-RELATED"/>
    <property type="match status" value="1"/>
</dbReference>
<reference evidence="2" key="1">
    <citation type="submission" date="2022-04" db="EMBL/GenBank/DDBJ databases">
        <title>Carnegiea gigantea Genome sequencing and assembly v2.</title>
        <authorList>
            <person name="Copetti D."/>
            <person name="Sanderson M.J."/>
            <person name="Burquez A."/>
            <person name="Wojciechowski M.F."/>
        </authorList>
    </citation>
    <scope>NUCLEOTIDE SEQUENCE</scope>
    <source>
        <strain evidence="2">SGP5-SGP5p</strain>
        <tissue evidence="2">Aerial part</tissue>
    </source>
</reference>
<dbReference type="OrthoDB" id="625231at2759"/>
<protein>
    <recommendedName>
        <fullName evidence="4">Small auxin up regulated protein</fullName>
    </recommendedName>
</protein>
<name>A0A9Q1QLI3_9CARY</name>
<dbReference type="GO" id="GO:0009733">
    <property type="term" value="P:response to auxin"/>
    <property type="evidence" value="ECO:0007669"/>
    <property type="project" value="InterPro"/>
</dbReference>
<gene>
    <name evidence="2" type="ORF">Cgig2_002889</name>
</gene>
<evidence type="ECO:0000256" key="1">
    <source>
        <dbReference type="ARBA" id="ARBA00006974"/>
    </source>
</evidence>
<dbReference type="Pfam" id="PF02519">
    <property type="entry name" value="Auxin_inducible"/>
    <property type="match status" value="2"/>
</dbReference>
<evidence type="ECO:0000313" key="2">
    <source>
        <dbReference type="EMBL" id="KAJ8446727.1"/>
    </source>
</evidence>
<accession>A0A9Q1QLI3</accession>
<evidence type="ECO:0000313" key="3">
    <source>
        <dbReference type="Proteomes" id="UP001153076"/>
    </source>
</evidence>
<evidence type="ECO:0008006" key="4">
    <source>
        <dbReference type="Google" id="ProtNLM"/>
    </source>
</evidence>
<organism evidence="2 3">
    <name type="scientific">Carnegiea gigantea</name>
    <dbReference type="NCBI Taxonomy" id="171969"/>
    <lineage>
        <taxon>Eukaryota</taxon>
        <taxon>Viridiplantae</taxon>
        <taxon>Streptophyta</taxon>
        <taxon>Embryophyta</taxon>
        <taxon>Tracheophyta</taxon>
        <taxon>Spermatophyta</taxon>
        <taxon>Magnoliopsida</taxon>
        <taxon>eudicotyledons</taxon>
        <taxon>Gunneridae</taxon>
        <taxon>Pentapetalae</taxon>
        <taxon>Caryophyllales</taxon>
        <taxon>Cactineae</taxon>
        <taxon>Cactaceae</taxon>
        <taxon>Cactoideae</taxon>
        <taxon>Echinocereeae</taxon>
        <taxon>Carnegiea</taxon>
    </lineage>
</organism>